<sequence length="111" mass="12660">MPFYLHERVDSHNRQVRLGLCIVDEVKVDKLLQLQVIRLHAVDHVGEEHRHILSHGHSCDNLLHSVLLLGPIKAPELLFELMDLTCQPKRQVIARNVTCCPCFNASHLSSL</sequence>
<dbReference type="AlphaFoldDB" id="A0A8J4CW01"/>
<dbReference type="OrthoDB" id="2866996at2759"/>
<reference evidence="1" key="1">
    <citation type="journal article" date="2021" name="Proc. Natl. Acad. Sci. U.S.A.">
        <title>Three genomes in the algal genus Volvox reveal the fate of a haploid sex-determining region after a transition to homothallism.</title>
        <authorList>
            <person name="Yamamoto K."/>
            <person name="Hamaji T."/>
            <person name="Kawai-Toyooka H."/>
            <person name="Matsuzaki R."/>
            <person name="Takahashi F."/>
            <person name="Nishimura Y."/>
            <person name="Kawachi M."/>
            <person name="Noguchi H."/>
            <person name="Minakuchi Y."/>
            <person name="Umen J.G."/>
            <person name="Toyoda A."/>
            <person name="Nozaki H."/>
        </authorList>
    </citation>
    <scope>NUCLEOTIDE SEQUENCE</scope>
    <source>
        <strain evidence="1">NIES-3786</strain>
    </source>
</reference>
<organism evidence="1 2">
    <name type="scientific">Volvox reticuliferus</name>
    <dbReference type="NCBI Taxonomy" id="1737510"/>
    <lineage>
        <taxon>Eukaryota</taxon>
        <taxon>Viridiplantae</taxon>
        <taxon>Chlorophyta</taxon>
        <taxon>core chlorophytes</taxon>
        <taxon>Chlorophyceae</taxon>
        <taxon>CS clade</taxon>
        <taxon>Chlamydomonadales</taxon>
        <taxon>Volvocaceae</taxon>
        <taxon>Volvox</taxon>
    </lineage>
</organism>
<comment type="caution">
    <text evidence="1">The sequence shown here is derived from an EMBL/GenBank/DDBJ whole genome shotgun (WGS) entry which is preliminary data.</text>
</comment>
<protein>
    <submittedName>
        <fullName evidence="1">Uncharacterized protein</fullName>
    </submittedName>
</protein>
<accession>A0A8J4CW01</accession>
<evidence type="ECO:0000313" key="2">
    <source>
        <dbReference type="Proteomes" id="UP000747110"/>
    </source>
</evidence>
<dbReference type="EMBL" id="BNCP01000042">
    <property type="protein sequence ID" value="GIL87928.1"/>
    <property type="molecule type" value="Genomic_DNA"/>
</dbReference>
<keyword evidence="2" id="KW-1185">Reference proteome</keyword>
<evidence type="ECO:0000313" key="1">
    <source>
        <dbReference type="EMBL" id="GIL87928.1"/>
    </source>
</evidence>
<dbReference type="Proteomes" id="UP000747110">
    <property type="component" value="Unassembled WGS sequence"/>
</dbReference>
<gene>
    <name evidence="1" type="ORF">Vretifemale_15975</name>
</gene>
<proteinExistence type="predicted"/>
<name>A0A8J4CW01_9CHLO</name>